<proteinExistence type="predicted"/>
<reference evidence="1 2" key="1">
    <citation type="submission" date="2018-09" db="EMBL/GenBank/DDBJ databases">
        <title>Genomic investigation of the strawberry pathogen Phytophthora fragariae indicates pathogenicity is determined by transcriptional variation in three key races.</title>
        <authorList>
            <person name="Adams T.M."/>
            <person name="Armitage A.D."/>
            <person name="Sobczyk M.K."/>
            <person name="Bates H.J."/>
            <person name="Dunwell J.M."/>
            <person name="Nellist C.F."/>
            <person name="Harrison R.J."/>
        </authorList>
    </citation>
    <scope>NUCLEOTIDE SEQUENCE [LARGE SCALE GENOMIC DNA]</scope>
    <source>
        <strain evidence="1 2">NOV-77</strain>
    </source>
</reference>
<protein>
    <submittedName>
        <fullName evidence="1">Uncharacterized protein</fullName>
    </submittedName>
</protein>
<comment type="caution">
    <text evidence="1">The sequence shown here is derived from an EMBL/GenBank/DDBJ whole genome shotgun (WGS) entry which is preliminary data.</text>
</comment>
<sequence length="101" mass="11321">MALCANPWKWPSLVSPVSEALVPTVVVPHVAARPTELAPVLRFQGAFLIAGCRRCDAQNSPSCWKVMASPTQATRRRTHRPTEWWSEYTGPSMTNCERRTL</sequence>
<name>A0A6G0PYG6_9STRA</name>
<organism evidence="1 2">
    <name type="scientific">Phytophthora fragariae</name>
    <dbReference type="NCBI Taxonomy" id="53985"/>
    <lineage>
        <taxon>Eukaryota</taxon>
        <taxon>Sar</taxon>
        <taxon>Stramenopiles</taxon>
        <taxon>Oomycota</taxon>
        <taxon>Peronosporomycetes</taxon>
        <taxon>Peronosporales</taxon>
        <taxon>Peronosporaceae</taxon>
        <taxon>Phytophthora</taxon>
    </lineage>
</organism>
<dbReference type="Proteomes" id="UP000486351">
    <property type="component" value="Unassembled WGS sequence"/>
</dbReference>
<evidence type="ECO:0000313" key="1">
    <source>
        <dbReference type="EMBL" id="KAE9260514.1"/>
    </source>
</evidence>
<dbReference type="AlphaFoldDB" id="A0A6G0PYG6"/>
<accession>A0A6G0PYG6</accession>
<dbReference type="EMBL" id="QXFY01011058">
    <property type="protein sequence ID" value="KAE9260514.1"/>
    <property type="molecule type" value="Genomic_DNA"/>
</dbReference>
<evidence type="ECO:0000313" key="2">
    <source>
        <dbReference type="Proteomes" id="UP000486351"/>
    </source>
</evidence>
<gene>
    <name evidence="1" type="ORF">PF008_g33085</name>
</gene>